<dbReference type="Proteomes" id="UP000778970">
    <property type="component" value="Unassembled WGS sequence"/>
</dbReference>
<dbReference type="PANTHER" id="PTHR23538">
    <property type="entry name" value="44.5 KD BACTERIOCHLOROPHYLL SYNTHASE SUBUNIT"/>
    <property type="match status" value="1"/>
</dbReference>
<evidence type="ECO:0000313" key="7">
    <source>
        <dbReference type="EMBL" id="MBK1696334.1"/>
    </source>
</evidence>
<comment type="subcellular location">
    <subcellularLocation>
        <location evidence="1">Membrane</location>
        <topology evidence="1">Multi-pass membrane protein</topology>
    </subcellularLocation>
</comment>
<dbReference type="Gene3D" id="1.20.1250.20">
    <property type="entry name" value="MFS general substrate transporter like domains"/>
    <property type="match status" value="1"/>
</dbReference>
<accession>A0A934QGB0</accession>
<dbReference type="Pfam" id="PF03209">
    <property type="entry name" value="PUCC"/>
    <property type="match status" value="1"/>
</dbReference>
<gene>
    <name evidence="7" type="ORF">CKO21_03650</name>
</gene>
<feature type="transmembrane region" description="Helical" evidence="6">
    <location>
        <begin position="105"/>
        <end position="127"/>
    </location>
</feature>
<dbReference type="SUPFAM" id="SSF103473">
    <property type="entry name" value="MFS general substrate transporter"/>
    <property type="match status" value="1"/>
</dbReference>
<feature type="transmembrane region" description="Helical" evidence="6">
    <location>
        <begin position="35"/>
        <end position="54"/>
    </location>
</feature>
<keyword evidence="3 6" id="KW-0812">Transmembrane</keyword>
<organism evidence="7 8">
    <name type="scientific">Rhodovibrio salinarum</name>
    <dbReference type="NCBI Taxonomy" id="1087"/>
    <lineage>
        <taxon>Bacteria</taxon>
        <taxon>Pseudomonadati</taxon>
        <taxon>Pseudomonadota</taxon>
        <taxon>Alphaproteobacteria</taxon>
        <taxon>Rhodospirillales</taxon>
        <taxon>Rhodovibrionaceae</taxon>
        <taxon>Rhodovibrio</taxon>
    </lineage>
</organism>
<comment type="similarity">
    <text evidence="2">Belongs to the PucC family.</text>
</comment>
<feature type="transmembrane region" description="Helical" evidence="6">
    <location>
        <begin position="66"/>
        <end position="84"/>
    </location>
</feature>
<evidence type="ECO:0000256" key="5">
    <source>
        <dbReference type="ARBA" id="ARBA00023136"/>
    </source>
</evidence>
<feature type="transmembrane region" description="Helical" evidence="6">
    <location>
        <begin position="147"/>
        <end position="167"/>
    </location>
</feature>
<evidence type="ECO:0000256" key="2">
    <source>
        <dbReference type="ARBA" id="ARBA00008412"/>
    </source>
</evidence>
<reference evidence="7" key="2">
    <citation type="journal article" date="2020" name="Microorganisms">
        <title>Osmotic Adaptation and Compatible Solute Biosynthesis of Phototrophic Bacteria as Revealed from Genome Analyses.</title>
        <authorList>
            <person name="Imhoff J.F."/>
            <person name="Rahn T."/>
            <person name="Kunzel S."/>
            <person name="Keller A."/>
            <person name="Neulinger S.C."/>
        </authorList>
    </citation>
    <scope>NUCLEOTIDE SEQUENCE</scope>
    <source>
        <strain evidence="7">DSM 9154</strain>
    </source>
</reference>
<comment type="caution">
    <text evidence="7">The sequence shown here is derived from an EMBL/GenBank/DDBJ whole genome shotgun (WGS) entry which is preliminary data.</text>
</comment>
<evidence type="ECO:0000256" key="4">
    <source>
        <dbReference type="ARBA" id="ARBA00022989"/>
    </source>
</evidence>
<name>A0A934QGB0_9PROT</name>
<keyword evidence="4 6" id="KW-1133">Transmembrane helix</keyword>
<feature type="transmembrane region" description="Helical" evidence="6">
    <location>
        <begin position="179"/>
        <end position="203"/>
    </location>
</feature>
<evidence type="ECO:0000313" key="8">
    <source>
        <dbReference type="Proteomes" id="UP000778970"/>
    </source>
</evidence>
<keyword evidence="8" id="KW-1185">Reference proteome</keyword>
<dbReference type="InterPro" id="IPR036259">
    <property type="entry name" value="MFS_trans_sf"/>
</dbReference>
<dbReference type="AlphaFoldDB" id="A0A934QGB0"/>
<feature type="transmembrane region" description="Helical" evidence="6">
    <location>
        <begin position="209"/>
        <end position="230"/>
    </location>
</feature>
<evidence type="ECO:0000256" key="6">
    <source>
        <dbReference type="SAM" id="Phobius"/>
    </source>
</evidence>
<sequence>MKKLNAQLAQGWQQLGPRFLPFADAASAELPLGRLLRLSLFQVSVGMAVVLLTGTLNRVMILELDVPAWLVSLMVALPVVFAPFRALVGFRSDTHKSVLGWRRVPYIWIGTMLQFGGLAIMPFALLVLSGDTVQTVPPWVGQGAAGIAFLLVGAGLHTTQTAGLALATDVAPADKRPRVVALLYVMLLVGMVAAALSFGVLLAEFDQMKLIQVIQGAAAVTIIFNSIALWKQEARNKELTAPDRDRPSFTEAWRTFRGQGRTLRLLTAVGLGTAGFSMQDVLLEPYGGQVLGLSVSETTLLTAMLAGGMLIGFMLAAQQLNRGRNHHRLAAVGVLIGLVAFSLVIFAAPLGSATMFRAGAVLIGLGGGLFGVSTLTAVMEMAEGSESGIALGAWGAVQATAMGCAIALGGAVRDVVNGFALSGALGPAMNQASTGYGVVYHLEILLLFATLVAVGPLVRSTQRSNEKTSQRKFGLAEFPG</sequence>
<feature type="transmembrane region" description="Helical" evidence="6">
    <location>
        <begin position="391"/>
        <end position="412"/>
    </location>
</feature>
<feature type="transmembrane region" description="Helical" evidence="6">
    <location>
        <begin position="262"/>
        <end position="279"/>
    </location>
</feature>
<reference evidence="7" key="1">
    <citation type="submission" date="2017-08" db="EMBL/GenBank/DDBJ databases">
        <authorList>
            <person name="Imhoff J.F."/>
            <person name="Rahn T."/>
            <person name="Kuenzel S."/>
            <person name="Neulinger S.C."/>
        </authorList>
    </citation>
    <scope>NUCLEOTIDE SEQUENCE</scope>
    <source>
        <strain evidence="7">DSM 9154</strain>
    </source>
</reference>
<evidence type="ECO:0000256" key="3">
    <source>
        <dbReference type="ARBA" id="ARBA00022692"/>
    </source>
</evidence>
<proteinExistence type="inferred from homology"/>
<protein>
    <submittedName>
        <fullName evidence="7">MFS transporter</fullName>
    </submittedName>
</protein>
<dbReference type="EMBL" id="NRRE01000014">
    <property type="protein sequence ID" value="MBK1696334.1"/>
    <property type="molecule type" value="Genomic_DNA"/>
</dbReference>
<keyword evidence="5 6" id="KW-0472">Membrane</keyword>
<feature type="transmembrane region" description="Helical" evidence="6">
    <location>
        <begin position="356"/>
        <end position="379"/>
    </location>
</feature>
<dbReference type="RefSeq" id="WP_027289272.1">
    <property type="nucleotide sequence ID" value="NZ_NRRE01000014.1"/>
</dbReference>
<dbReference type="InterPro" id="IPR026036">
    <property type="entry name" value="PucC"/>
</dbReference>
<dbReference type="PANTHER" id="PTHR23538:SF1">
    <property type="entry name" value="44.5 KD BACTERIOCHLOROPHYLL SYNTHASE SUBUNIT"/>
    <property type="match status" value="1"/>
</dbReference>
<dbReference type="GO" id="GO:0016020">
    <property type="term" value="C:membrane"/>
    <property type="evidence" value="ECO:0007669"/>
    <property type="project" value="UniProtKB-SubCell"/>
</dbReference>
<evidence type="ECO:0000256" key="1">
    <source>
        <dbReference type="ARBA" id="ARBA00004141"/>
    </source>
</evidence>
<dbReference type="CDD" id="cd06176">
    <property type="entry name" value="MFS_BCD_PucC-like"/>
    <property type="match status" value="1"/>
</dbReference>
<feature type="transmembrane region" description="Helical" evidence="6">
    <location>
        <begin position="329"/>
        <end position="350"/>
    </location>
</feature>
<dbReference type="InterPro" id="IPR004896">
    <property type="entry name" value="PucC-rel"/>
</dbReference>
<feature type="transmembrane region" description="Helical" evidence="6">
    <location>
        <begin position="299"/>
        <end position="317"/>
    </location>
</feature>
<feature type="transmembrane region" description="Helical" evidence="6">
    <location>
        <begin position="438"/>
        <end position="458"/>
    </location>
</feature>
<dbReference type="PIRSF" id="PIRSF016565">
    <property type="entry name" value="PucC"/>
    <property type="match status" value="1"/>
</dbReference>